<evidence type="ECO:0000256" key="1">
    <source>
        <dbReference type="SAM" id="MobiDB-lite"/>
    </source>
</evidence>
<organism evidence="3 4">
    <name type="scientific">Macrophomina phaseolina (strain MS6)</name>
    <name type="common">Charcoal rot fungus</name>
    <dbReference type="NCBI Taxonomy" id="1126212"/>
    <lineage>
        <taxon>Eukaryota</taxon>
        <taxon>Fungi</taxon>
        <taxon>Dikarya</taxon>
        <taxon>Ascomycota</taxon>
        <taxon>Pezizomycotina</taxon>
        <taxon>Dothideomycetes</taxon>
        <taxon>Dothideomycetes incertae sedis</taxon>
        <taxon>Botryosphaeriales</taxon>
        <taxon>Botryosphaeriaceae</taxon>
        <taxon>Macrophomina</taxon>
    </lineage>
</organism>
<protein>
    <recommendedName>
        <fullName evidence="5">Secreted protein</fullName>
    </recommendedName>
</protein>
<proteinExistence type="predicted"/>
<comment type="caution">
    <text evidence="3">The sequence shown here is derived from an EMBL/GenBank/DDBJ whole genome shotgun (WGS) entry which is preliminary data.</text>
</comment>
<feature type="chain" id="PRO_5003864142" description="Secreted protein" evidence="2">
    <location>
        <begin position="27"/>
        <end position="163"/>
    </location>
</feature>
<reference evidence="3 4" key="1">
    <citation type="journal article" date="2012" name="BMC Genomics">
        <title>Tools to kill: Genome of one of the most destructive plant pathogenic fungi Macrophomina phaseolina.</title>
        <authorList>
            <person name="Islam M.S."/>
            <person name="Haque M.S."/>
            <person name="Islam M.M."/>
            <person name="Emdad E.M."/>
            <person name="Halim A."/>
            <person name="Hossen Q.M.M."/>
            <person name="Hossain M.Z."/>
            <person name="Ahmed B."/>
            <person name="Rahim S."/>
            <person name="Rahman M.S."/>
            <person name="Alam M.M."/>
            <person name="Hou S."/>
            <person name="Wan X."/>
            <person name="Saito J.A."/>
            <person name="Alam M."/>
        </authorList>
    </citation>
    <scope>NUCLEOTIDE SEQUENCE [LARGE SCALE GENOMIC DNA]</scope>
    <source>
        <strain evidence="3 4">MS6</strain>
    </source>
</reference>
<dbReference type="HOGENOM" id="CLU_1627396_0_0_1"/>
<accession>K2RNL6</accession>
<dbReference type="VEuPathDB" id="FungiDB:MPH_06460"/>
<feature type="region of interest" description="Disordered" evidence="1">
    <location>
        <begin position="51"/>
        <end position="70"/>
    </location>
</feature>
<gene>
    <name evidence="3" type="ORF">MPH_06460</name>
</gene>
<feature type="signal peptide" evidence="2">
    <location>
        <begin position="1"/>
        <end position="26"/>
    </location>
</feature>
<feature type="region of interest" description="Disordered" evidence="1">
    <location>
        <begin position="101"/>
        <end position="120"/>
    </location>
</feature>
<evidence type="ECO:0008006" key="5">
    <source>
        <dbReference type="Google" id="ProtNLM"/>
    </source>
</evidence>
<evidence type="ECO:0000256" key="2">
    <source>
        <dbReference type="SAM" id="SignalP"/>
    </source>
</evidence>
<evidence type="ECO:0000313" key="4">
    <source>
        <dbReference type="Proteomes" id="UP000007129"/>
    </source>
</evidence>
<dbReference type="Proteomes" id="UP000007129">
    <property type="component" value="Unassembled WGS sequence"/>
</dbReference>
<keyword evidence="2" id="KW-0732">Signal</keyword>
<sequence length="163" mass="17624">MSLVLLMPPVLCRLFVLLLLLFLCCPGTIRQGAAGCHKGAYFNPRKTKLPSPATHLSVSGRNTATSPTTIPAHITRNQNTARNPSVPAMIPPITGPIATDTCRTPAKVPVKPPRSDAGAMSAMTPAPIEMVEEQPAAWKKRRVVRTGMEGERARPILERRNSL</sequence>
<dbReference type="AlphaFoldDB" id="K2RNL6"/>
<dbReference type="InParanoid" id="K2RNL6"/>
<feature type="compositionally biased region" description="Polar residues" evidence="1">
    <location>
        <begin position="54"/>
        <end position="70"/>
    </location>
</feature>
<dbReference type="EMBL" id="AHHD01000277">
    <property type="protein sequence ID" value="EKG16333.1"/>
    <property type="molecule type" value="Genomic_DNA"/>
</dbReference>
<name>K2RNL6_MACPH</name>
<evidence type="ECO:0000313" key="3">
    <source>
        <dbReference type="EMBL" id="EKG16333.1"/>
    </source>
</evidence>